<keyword evidence="1" id="KW-0597">Phosphoprotein</keyword>
<dbReference type="SUPFAM" id="SSF50729">
    <property type="entry name" value="PH domain-like"/>
    <property type="match status" value="1"/>
</dbReference>
<dbReference type="InterPro" id="IPR035963">
    <property type="entry name" value="FERM_2"/>
</dbReference>
<dbReference type="CDD" id="cd14473">
    <property type="entry name" value="FERM_B-lobe"/>
    <property type="match status" value="1"/>
</dbReference>
<dbReference type="GO" id="GO:0005131">
    <property type="term" value="F:growth hormone receptor binding"/>
    <property type="evidence" value="ECO:0007669"/>
    <property type="project" value="TreeGrafter"/>
</dbReference>
<dbReference type="PROSITE" id="PS50011">
    <property type="entry name" value="PROTEIN_KINASE_DOM"/>
    <property type="match status" value="2"/>
</dbReference>
<evidence type="ECO:0000256" key="4">
    <source>
        <dbReference type="ARBA" id="ARBA00022741"/>
    </source>
</evidence>
<evidence type="ECO:0000256" key="12">
    <source>
        <dbReference type="PIRSR" id="PIRSR000636-2"/>
    </source>
</evidence>
<dbReference type="PANTHER" id="PTHR45807">
    <property type="entry name" value="TYROSINE-PROTEIN KINASE HOPSCOTCH"/>
    <property type="match status" value="1"/>
</dbReference>
<dbReference type="InterPro" id="IPR008266">
    <property type="entry name" value="Tyr_kinase_AS"/>
</dbReference>
<dbReference type="SUPFAM" id="SSF47031">
    <property type="entry name" value="Second domain of FERM"/>
    <property type="match status" value="1"/>
</dbReference>
<dbReference type="InterPro" id="IPR001245">
    <property type="entry name" value="Ser-Thr/Tyr_kinase_cat_dom"/>
</dbReference>
<dbReference type="InterPro" id="IPR020635">
    <property type="entry name" value="Tyr_kinase_cat_dom"/>
</dbReference>
<dbReference type="GO" id="GO:0005856">
    <property type="term" value="C:cytoskeleton"/>
    <property type="evidence" value="ECO:0007669"/>
    <property type="project" value="UniProtKB-UniRule"/>
</dbReference>
<dbReference type="GO" id="GO:0060397">
    <property type="term" value="P:growth hormone receptor signaling pathway via JAK-STAT"/>
    <property type="evidence" value="ECO:0007669"/>
    <property type="project" value="TreeGrafter"/>
</dbReference>
<dbReference type="PRINTS" id="PR01823">
    <property type="entry name" value="JANUSKINASE"/>
</dbReference>
<evidence type="ECO:0000313" key="16">
    <source>
        <dbReference type="Ensembl" id="ENSGACP00000057291.1"/>
    </source>
</evidence>
<organism evidence="16 17">
    <name type="scientific">Gasterosteus aculeatus aculeatus</name>
    <name type="common">three-spined stickleback</name>
    <dbReference type="NCBI Taxonomy" id="481459"/>
    <lineage>
        <taxon>Eukaryota</taxon>
        <taxon>Metazoa</taxon>
        <taxon>Chordata</taxon>
        <taxon>Craniata</taxon>
        <taxon>Vertebrata</taxon>
        <taxon>Euteleostomi</taxon>
        <taxon>Actinopterygii</taxon>
        <taxon>Neopterygii</taxon>
        <taxon>Teleostei</taxon>
        <taxon>Neoteleostei</taxon>
        <taxon>Acanthomorphata</taxon>
        <taxon>Eupercaria</taxon>
        <taxon>Perciformes</taxon>
        <taxon>Cottioidei</taxon>
        <taxon>Gasterosteales</taxon>
        <taxon>Gasterosteidae</taxon>
        <taxon>Gasterosteus</taxon>
    </lineage>
</organism>
<dbReference type="EC" id="2.7.10.2" evidence="10"/>
<dbReference type="InterPro" id="IPR016251">
    <property type="entry name" value="Tyr_kinase_non-rcpt_Jak/Tyk2"/>
</dbReference>
<dbReference type="GeneTree" id="ENSGT00940000157092"/>
<dbReference type="Pfam" id="PF18379">
    <property type="entry name" value="FERM_F1"/>
    <property type="match status" value="1"/>
</dbReference>
<feature type="domain" description="FERM" evidence="15">
    <location>
        <begin position="34"/>
        <end position="401"/>
    </location>
</feature>
<evidence type="ECO:0000256" key="8">
    <source>
        <dbReference type="ARBA" id="ARBA00023137"/>
    </source>
</evidence>
<dbReference type="PROSITE" id="PS00109">
    <property type="entry name" value="PROTEIN_KINASE_TYR"/>
    <property type="match status" value="1"/>
</dbReference>
<keyword evidence="2 10" id="KW-0808">Transferase</keyword>
<dbReference type="PRINTS" id="PR01824">
    <property type="entry name" value="JANUSKINASE1"/>
</dbReference>
<dbReference type="InterPro" id="IPR000980">
    <property type="entry name" value="SH2"/>
</dbReference>
<dbReference type="Pfam" id="PF17887">
    <property type="entry name" value="Jak1_Phl"/>
    <property type="match status" value="1"/>
</dbReference>
<dbReference type="PRINTS" id="PR00109">
    <property type="entry name" value="TYRKINASE"/>
</dbReference>
<dbReference type="FunFam" id="3.30.200.20:FF:000135">
    <property type="entry name" value="Tyrosine-protein kinase"/>
    <property type="match status" value="1"/>
</dbReference>
<evidence type="ECO:0000256" key="11">
    <source>
        <dbReference type="PIRSR" id="PIRSR000636-1"/>
    </source>
</evidence>
<feature type="binding site" evidence="12 13">
    <location>
        <position position="854"/>
    </location>
    <ligand>
        <name>ATP</name>
        <dbReference type="ChEBI" id="CHEBI:30616"/>
    </ligand>
</feature>
<evidence type="ECO:0000313" key="17">
    <source>
        <dbReference type="Proteomes" id="UP000007635"/>
    </source>
</evidence>
<reference evidence="16" key="2">
    <citation type="submission" date="2025-08" db="UniProtKB">
        <authorList>
            <consortium name="Ensembl"/>
        </authorList>
    </citation>
    <scope>IDENTIFICATION</scope>
</reference>
<dbReference type="GO" id="GO:0030154">
    <property type="term" value="P:cell differentiation"/>
    <property type="evidence" value="ECO:0007669"/>
    <property type="project" value="TreeGrafter"/>
</dbReference>
<dbReference type="PROSITE" id="PS50057">
    <property type="entry name" value="FERM_3"/>
    <property type="match status" value="1"/>
</dbReference>
<evidence type="ECO:0000256" key="3">
    <source>
        <dbReference type="ARBA" id="ARBA00022737"/>
    </source>
</evidence>
<evidence type="ECO:0000256" key="7">
    <source>
        <dbReference type="ARBA" id="ARBA00022999"/>
    </source>
</evidence>
<evidence type="ECO:0000259" key="14">
    <source>
        <dbReference type="PROSITE" id="PS50011"/>
    </source>
</evidence>
<dbReference type="GO" id="GO:0007259">
    <property type="term" value="P:cell surface receptor signaling pathway via JAK-STAT"/>
    <property type="evidence" value="ECO:0007669"/>
    <property type="project" value="TreeGrafter"/>
</dbReference>
<reference evidence="16" key="3">
    <citation type="submission" date="2025-09" db="UniProtKB">
        <authorList>
            <consortium name="Ensembl"/>
        </authorList>
    </citation>
    <scope>IDENTIFICATION</scope>
</reference>
<comment type="similarity">
    <text evidence="10">Belongs to the protein kinase superfamily. Tyr protein kinase family. JAK subfamily.</text>
</comment>
<dbReference type="Gene3D" id="1.10.510.10">
    <property type="entry name" value="Transferase(Phosphotransferase) domain 1"/>
    <property type="match status" value="2"/>
</dbReference>
<dbReference type="GO" id="GO:0016020">
    <property type="term" value="C:membrane"/>
    <property type="evidence" value="ECO:0007669"/>
    <property type="project" value="InterPro"/>
</dbReference>
<keyword evidence="6 10" id="KW-0067">ATP-binding</keyword>
<keyword evidence="4 10" id="KW-0547">Nucleotide-binding</keyword>
<dbReference type="InterPro" id="IPR041381">
    <property type="entry name" value="JAK1-3/TYK2_PHL_dom"/>
</dbReference>
<feature type="domain" description="Protein kinase" evidence="14">
    <location>
        <begin position="821"/>
        <end position="1090"/>
    </location>
</feature>
<feature type="active site" description="Proton acceptor" evidence="11">
    <location>
        <position position="949"/>
    </location>
</feature>
<dbReference type="GO" id="GO:0004715">
    <property type="term" value="F:non-membrane spanning protein tyrosine kinase activity"/>
    <property type="evidence" value="ECO:0007669"/>
    <property type="project" value="UniProtKB-UniRule"/>
</dbReference>
<dbReference type="SMART" id="SM00295">
    <property type="entry name" value="B41"/>
    <property type="match status" value="1"/>
</dbReference>
<dbReference type="Pfam" id="PF07714">
    <property type="entry name" value="PK_Tyr_Ser-Thr"/>
    <property type="match status" value="2"/>
</dbReference>
<dbReference type="InterPro" id="IPR020776">
    <property type="entry name" value="Tyr_kinase_non-rcpt_Jak1"/>
</dbReference>
<dbReference type="InterPro" id="IPR036860">
    <property type="entry name" value="SH2_dom_sf"/>
</dbReference>
<keyword evidence="7" id="KW-0727">SH2 domain</keyword>
<dbReference type="AlphaFoldDB" id="A0AAQ4R534"/>
<evidence type="ECO:0000259" key="15">
    <source>
        <dbReference type="PROSITE" id="PS50057"/>
    </source>
</evidence>
<dbReference type="GO" id="GO:0005524">
    <property type="term" value="F:ATP binding"/>
    <property type="evidence" value="ECO:0007669"/>
    <property type="project" value="UniProtKB-UniRule"/>
</dbReference>
<evidence type="ECO:0000256" key="2">
    <source>
        <dbReference type="ARBA" id="ARBA00022679"/>
    </source>
</evidence>
<dbReference type="InterPro" id="IPR019749">
    <property type="entry name" value="Band_41_domain"/>
</dbReference>
<evidence type="ECO:0000256" key="5">
    <source>
        <dbReference type="ARBA" id="ARBA00022777"/>
    </source>
</evidence>
<dbReference type="FunFam" id="1.10.510.10:FF:000114">
    <property type="entry name" value="Tyrosine-protein kinase JAK2"/>
    <property type="match status" value="1"/>
</dbReference>
<dbReference type="Proteomes" id="UP000007635">
    <property type="component" value="Chromosome VIII"/>
</dbReference>
<dbReference type="GO" id="GO:0005829">
    <property type="term" value="C:cytosol"/>
    <property type="evidence" value="ECO:0007669"/>
    <property type="project" value="TreeGrafter"/>
</dbReference>
<dbReference type="Gene3D" id="3.30.200.20">
    <property type="entry name" value="Phosphorylase Kinase, domain 1"/>
    <property type="match status" value="2"/>
</dbReference>
<dbReference type="InterPro" id="IPR051286">
    <property type="entry name" value="JAK"/>
</dbReference>
<evidence type="ECO:0000256" key="9">
    <source>
        <dbReference type="ARBA" id="ARBA00051245"/>
    </source>
</evidence>
<dbReference type="PROSITE" id="PS00107">
    <property type="entry name" value="PROTEIN_KINASE_ATP"/>
    <property type="match status" value="1"/>
</dbReference>
<dbReference type="GO" id="GO:0019221">
    <property type="term" value="P:cytokine-mediated signaling pathway"/>
    <property type="evidence" value="ECO:0007669"/>
    <property type="project" value="TreeGrafter"/>
</dbReference>
<dbReference type="InterPro" id="IPR000299">
    <property type="entry name" value="FERM_domain"/>
</dbReference>
<reference evidence="16 17" key="1">
    <citation type="journal article" date="2021" name="G3 (Bethesda)">
        <title>Improved contiguity of the threespine stickleback genome using long-read sequencing.</title>
        <authorList>
            <person name="Nath S."/>
            <person name="Shaw D.E."/>
            <person name="White M.A."/>
        </authorList>
    </citation>
    <scope>NUCLEOTIDE SEQUENCE [LARGE SCALE GENOMIC DNA]</scope>
    <source>
        <strain evidence="16 17">Lake Benthic</strain>
    </source>
</reference>
<protein>
    <recommendedName>
        <fullName evidence="10">Tyrosine-protein kinase</fullName>
        <ecNumber evidence="10">2.7.10.2</ecNumber>
    </recommendedName>
</protein>
<dbReference type="PANTHER" id="PTHR45807:SF5">
    <property type="entry name" value="TYROSINE-PROTEIN KINASE JAK1"/>
    <property type="match status" value="1"/>
</dbReference>
<evidence type="ECO:0000256" key="6">
    <source>
        <dbReference type="ARBA" id="ARBA00022840"/>
    </source>
</evidence>
<dbReference type="GO" id="GO:0035556">
    <property type="term" value="P:intracellular signal transduction"/>
    <property type="evidence" value="ECO:0007669"/>
    <property type="project" value="InterPro"/>
</dbReference>
<keyword evidence="5 10" id="KW-0418">Kinase</keyword>
<comment type="catalytic activity">
    <reaction evidence="9 10">
        <text>L-tyrosyl-[protein] + ATP = O-phospho-L-tyrosyl-[protein] + ADP + H(+)</text>
        <dbReference type="Rhea" id="RHEA:10596"/>
        <dbReference type="Rhea" id="RHEA-COMP:10136"/>
        <dbReference type="Rhea" id="RHEA-COMP:20101"/>
        <dbReference type="ChEBI" id="CHEBI:15378"/>
        <dbReference type="ChEBI" id="CHEBI:30616"/>
        <dbReference type="ChEBI" id="CHEBI:46858"/>
        <dbReference type="ChEBI" id="CHEBI:61978"/>
        <dbReference type="ChEBI" id="CHEBI:456216"/>
        <dbReference type="EC" id="2.7.10.2"/>
    </reaction>
</comment>
<dbReference type="InterPro" id="IPR041046">
    <property type="entry name" value="FERM_F2"/>
</dbReference>
<accession>A0AAQ4R534</accession>
<feature type="binding site" evidence="12">
    <location>
        <begin position="827"/>
        <end position="835"/>
    </location>
    <ligand>
        <name>ATP</name>
        <dbReference type="ChEBI" id="CHEBI:30616"/>
    </ligand>
</feature>
<dbReference type="InterPro" id="IPR019748">
    <property type="entry name" value="FERM_central"/>
</dbReference>
<dbReference type="SUPFAM" id="SSF56112">
    <property type="entry name" value="Protein kinase-like (PK-like)"/>
    <property type="match status" value="2"/>
</dbReference>
<dbReference type="PIRSF" id="PIRSF000636">
    <property type="entry name" value="TyrPK_Jak"/>
    <property type="match status" value="1"/>
</dbReference>
<dbReference type="SMART" id="SM00219">
    <property type="entry name" value="TyrKc"/>
    <property type="match status" value="1"/>
</dbReference>
<dbReference type="Pfam" id="PF18377">
    <property type="entry name" value="FERM_F2"/>
    <property type="match status" value="1"/>
</dbReference>
<feature type="domain" description="Protein kinase" evidence="14">
    <location>
        <begin position="522"/>
        <end position="803"/>
    </location>
</feature>
<evidence type="ECO:0000256" key="13">
    <source>
        <dbReference type="PROSITE-ProRule" id="PRU10141"/>
    </source>
</evidence>
<evidence type="ECO:0000256" key="10">
    <source>
        <dbReference type="PIRNR" id="PIRNR000636"/>
    </source>
</evidence>
<evidence type="ECO:0000256" key="1">
    <source>
        <dbReference type="ARBA" id="ARBA00022553"/>
    </source>
</evidence>
<dbReference type="InterPro" id="IPR011009">
    <property type="entry name" value="Kinase-like_dom_sf"/>
</dbReference>
<dbReference type="Ensembl" id="ENSGACT00000033630.1">
    <property type="protein sequence ID" value="ENSGACP00000057291.1"/>
    <property type="gene ID" value="ENSGACG00000007145.2"/>
</dbReference>
<dbReference type="InterPro" id="IPR041155">
    <property type="entry name" value="FERM_F1"/>
</dbReference>
<dbReference type="InterPro" id="IPR017441">
    <property type="entry name" value="Protein_kinase_ATP_BS"/>
</dbReference>
<keyword evidence="3" id="KW-0677">Repeat</keyword>
<dbReference type="InterPro" id="IPR000719">
    <property type="entry name" value="Prot_kinase_dom"/>
</dbReference>
<name>A0AAQ4R534_GASAC</name>
<keyword evidence="8 10" id="KW-0829">Tyrosine-protein kinase</keyword>
<proteinExistence type="inferred from homology"/>
<dbReference type="Pfam" id="PF21990">
    <property type="entry name" value="SH2_1"/>
    <property type="match status" value="1"/>
</dbReference>
<dbReference type="SUPFAM" id="SSF55550">
    <property type="entry name" value="SH2 domain"/>
    <property type="match status" value="1"/>
</dbReference>
<keyword evidence="17" id="KW-1185">Reference proteome</keyword>
<sequence length="1090" mass="124609">MPTPWVMELSRQLCGKMRKSSKRAQLSSSPTSIRGLEIHFYTPDVRQLLYLKGCYTALNLCVDAAKKCSISPLCHNLFALYDEATGMWYPPNYEINITDETSFKLHYRMRFYFRNWHGTTEGESPVWRHCLSKLRGGLSPQKTPEGTPLLDAASLDYLFAQGQHDFQTGLVPLRASSSEAEQHEIENECLGMAVLAITHYTTNMDMTLTTAANESSYKRFIPESLNRNIKQRNFLTRIRINNVFKKFLSEFNRRTIKDSKITPYDLKIKYLATLEGLTSGLGSELFEPVSLVLTQEGDLCNGSYGYGNNSSTLWRDSYDLGKLKKVKLDGKQKNGKSMEANEDWVVFCDFHEITHTVIKETMVTVYRQDNKRMELHMASRGEALSFAALVDGYFRLTVDAHHFLCKEVAPSSVVFNINNGCHGPIWFYATHKLRQEGHEEGTYILRWSCTDYEYIIITVVCNEVVYTSSSVFRNLHSVRARYGPPFICMNPHLIFSLFLNKRNPLNLHHLCNIFCILSSWIIPCEEHLGPGTRTNIFSGTLRVKSEEEEDAGYSSFQEVKVVLKVLGSGHRDISLAFFETASMMRQVSHKHIVLLYGVCVRHQENIMVEEFVQPGPLDLFMKRQQSPLDTLWKFQVAKQLASALSYLEDKKLVHGFVCAKNIPACQRRPGRRYGRTPTNVYVPVIDPLLLKLTLFASAECVRRIPWIAPECVKSASSLSVAADKWGFGTTLWEICYDGEVPLKDKKLTEKEMFYVSECQLATPECKELAELMTHCMTYDPKKRPFFRAIVRDIDMLEEKNPSIKPQPTPDVDPTLFEKRFLKKIRELGEGHFGKVELCRYDPRGDKTGELVAVKSLKSENREEQSNNLSREIDILKALYHENIVKYKGICQEEGCQANKLIMEYLPLGSLKDYLPRNKNKTSLKTLLSYSVQICEGMDYLGSRNYIHRDLAARNVLVESERTVKIGDFGLTKSIKDNEGYYTVKDENESPVFWYAPECLTHCKFYLASDVWSFGVTMYELITYCDTSKSPMQLFHGMIGRSQGQMTIIRLVKALAEGKRLPRPLEGCPEPVSRFPEGSGILLVILAILQY</sequence>